<dbReference type="EC" id="3.1.3.84" evidence="3"/>
<evidence type="ECO:0000256" key="3">
    <source>
        <dbReference type="ARBA" id="ARBA00012983"/>
    </source>
</evidence>
<keyword evidence="5" id="KW-0904">Protein phosphatase</keyword>
<dbReference type="PANTHER" id="PTHR12521:SF0">
    <property type="entry name" value="ADP-RIBOSE GLYCOHYDROLASE OARD1"/>
    <property type="match status" value="1"/>
</dbReference>
<dbReference type="GO" id="GO:0140291">
    <property type="term" value="P:peptidyl-glutamate ADP-deribosylation"/>
    <property type="evidence" value="ECO:0007669"/>
    <property type="project" value="TreeGrafter"/>
</dbReference>
<dbReference type="EMBL" id="FP929116">
    <property type="protein sequence ID" value="CBX94119.1"/>
    <property type="molecule type" value="Genomic_DNA"/>
</dbReference>
<feature type="compositionally biased region" description="Low complexity" evidence="7">
    <location>
        <begin position="30"/>
        <end position="53"/>
    </location>
</feature>
<dbReference type="VEuPathDB" id="FungiDB:LEMA_P037930.1"/>
<feature type="compositionally biased region" description="Polar residues" evidence="7">
    <location>
        <begin position="351"/>
        <end position="376"/>
    </location>
</feature>
<feature type="compositionally biased region" description="Basic and acidic residues" evidence="7">
    <location>
        <begin position="386"/>
        <end position="410"/>
    </location>
</feature>
<comment type="similarity">
    <text evidence="2">Belongs to the POA1 family.</text>
</comment>
<comment type="function">
    <text evidence="1">Highly specific phosphatase involved in the metabolism of ADP-ribose 1''-phosphate (Appr1p) which is produced as a consequence of tRNA splicing.</text>
</comment>
<dbReference type="PANTHER" id="PTHR12521">
    <property type="entry name" value="PROTEIN C6ORF130"/>
    <property type="match status" value="1"/>
</dbReference>
<organism evidence="10">
    <name type="scientific">Leptosphaeria maculans (strain JN3 / isolate v23.1.3 / race Av1-4-5-6-7-8)</name>
    <name type="common">Blackleg fungus</name>
    <name type="synonym">Phoma lingam</name>
    <dbReference type="NCBI Taxonomy" id="985895"/>
    <lineage>
        <taxon>Eukaryota</taxon>
        <taxon>Fungi</taxon>
        <taxon>Dikarya</taxon>
        <taxon>Ascomycota</taxon>
        <taxon>Pezizomycotina</taxon>
        <taxon>Dothideomycetes</taxon>
        <taxon>Pleosporomycetidae</taxon>
        <taxon>Pleosporales</taxon>
        <taxon>Pleosporineae</taxon>
        <taxon>Leptosphaeriaceae</taxon>
        <taxon>Plenodomus</taxon>
        <taxon>Plenodomus lingam/Leptosphaeria maculans species complex</taxon>
    </lineage>
</organism>
<dbReference type="GeneID" id="13283172"/>
<name>E4ZQW4_LEPMJ</name>
<dbReference type="InterPro" id="IPR050892">
    <property type="entry name" value="ADP-ribose_metab_enzymes"/>
</dbReference>
<feature type="domain" description="Macro" evidence="8">
    <location>
        <begin position="142"/>
        <end position="294"/>
    </location>
</feature>
<dbReference type="Proteomes" id="UP000002668">
    <property type="component" value="Genome"/>
</dbReference>
<comment type="catalytic activity">
    <reaction evidence="6">
        <text>ADP-alpha-D-ribose 1''-phosphate + H2O = ADP-D-ribose + phosphate</text>
        <dbReference type="Rhea" id="RHEA:25029"/>
        <dbReference type="ChEBI" id="CHEBI:15377"/>
        <dbReference type="ChEBI" id="CHEBI:43474"/>
        <dbReference type="ChEBI" id="CHEBI:57967"/>
        <dbReference type="ChEBI" id="CHEBI:58753"/>
        <dbReference type="EC" id="3.1.3.84"/>
    </reaction>
</comment>
<evidence type="ECO:0000256" key="1">
    <source>
        <dbReference type="ARBA" id="ARBA00002432"/>
    </source>
</evidence>
<evidence type="ECO:0000313" key="9">
    <source>
        <dbReference type="EMBL" id="CBX94119.1"/>
    </source>
</evidence>
<dbReference type="HOGENOM" id="CLU_054419_0_1_1"/>
<dbReference type="InterPro" id="IPR002589">
    <property type="entry name" value="Macro_dom"/>
</dbReference>
<keyword evidence="5" id="KW-0378">Hydrolase</keyword>
<feature type="region of interest" description="Disordered" evidence="7">
    <location>
        <begin position="346"/>
        <end position="418"/>
    </location>
</feature>
<dbReference type="STRING" id="985895.E4ZQW4"/>
<evidence type="ECO:0000313" key="10">
    <source>
        <dbReference type="Proteomes" id="UP000002668"/>
    </source>
</evidence>
<evidence type="ECO:0000256" key="2">
    <source>
        <dbReference type="ARBA" id="ARBA00006575"/>
    </source>
</evidence>
<dbReference type="GO" id="GO:0004721">
    <property type="term" value="F:phosphoprotein phosphatase activity"/>
    <property type="evidence" value="ECO:0007669"/>
    <property type="project" value="UniProtKB-KW"/>
</dbReference>
<protein>
    <recommendedName>
        <fullName evidence="4">ADP-ribose 1''-phosphate phosphatase</fullName>
        <ecNumber evidence="3">3.1.3.84</ecNumber>
    </recommendedName>
</protein>
<evidence type="ECO:0000256" key="6">
    <source>
        <dbReference type="ARBA" id="ARBA00034427"/>
    </source>
</evidence>
<feature type="region of interest" description="Disordered" evidence="7">
    <location>
        <begin position="1"/>
        <end position="94"/>
    </location>
</feature>
<evidence type="ECO:0000256" key="4">
    <source>
        <dbReference type="ARBA" id="ARBA00019744"/>
    </source>
</evidence>
<dbReference type="AlphaFoldDB" id="E4ZQW4"/>
<dbReference type="SMART" id="SM00506">
    <property type="entry name" value="A1pp"/>
    <property type="match status" value="1"/>
</dbReference>
<gene>
    <name evidence="9" type="ORF">LEMA_P037930.1</name>
</gene>
<reference evidence="10" key="1">
    <citation type="journal article" date="2011" name="Nat. Commun.">
        <title>Effector diversification within compartments of the Leptosphaeria maculans genome affected by Repeat-Induced Point mutations.</title>
        <authorList>
            <person name="Rouxel T."/>
            <person name="Grandaubert J."/>
            <person name="Hane J.K."/>
            <person name="Hoede C."/>
            <person name="van de Wouw A.P."/>
            <person name="Couloux A."/>
            <person name="Dominguez V."/>
            <person name="Anthouard V."/>
            <person name="Bally P."/>
            <person name="Bourras S."/>
            <person name="Cozijnsen A.J."/>
            <person name="Ciuffetti L.M."/>
            <person name="Degrave A."/>
            <person name="Dilmaghani A."/>
            <person name="Duret L."/>
            <person name="Fudal I."/>
            <person name="Goodwin S.B."/>
            <person name="Gout L."/>
            <person name="Glaser N."/>
            <person name="Linglin J."/>
            <person name="Kema G.H.J."/>
            <person name="Lapalu N."/>
            <person name="Lawrence C.B."/>
            <person name="May K."/>
            <person name="Meyer M."/>
            <person name="Ollivier B."/>
            <person name="Poulain J."/>
            <person name="Schoch C.L."/>
            <person name="Simon A."/>
            <person name="Spatafora J.W."/>
            <person name="Stachowiak A."/>
            <person name="Turgeon B.G."/>
            <person name="Tyler B.M."/>
            <person name="Vincent D."/>
            <person name="Weissenbach J."/>
            <person name="Amselem J."/>
            <person name="Quesneville H."/>
            <person name="Oliver R.P."/>
            <person name="Wincker P."/>
            <person name="Balesdent M.-H."/>
            <person name="Howlett B.J."/>
        </authorList>
    </citation>
    <scope>NUCLEOTIDE SEQUENCE [LARGE SCALE GENOMIC DNA]</scope>
    <source>
        <strain evidence="10">JN3 / isolate v23.1.3 / race Av1-4-5-6-7-8</strain>
    </source>
</reference>
<feature type="compositionally biased region" description="Polar residues" evidence="7">
    <location>
        <begin position="14"/>
        <end position="25"/>
    </location>
</feature>
<dbReference type="OrthoDB" id="2155246at2759"/>
<keyword evidence="10" id="KW-1185">Reference proteome</keyword>
<evidence type="ECO:0000256" key="7">
    <source>
        <dbReference type="SAM" id="MobiDB-lite"/>
    </source>
</evidence>
<evidence type="ECO:0000256" key="5">
    <source>
        <dbReference type="ARBA" id="ARBA00022912"/>
    </source>
</evidence>
<accession>E4ZQW4</accession>
<feature type="compositionally biased region" description="Low complexity" evidence="7">
    <location>
        <begin position="76"/>
        <end position="94"/>
    </location>
</feature>
<proteinExistence type="inferred from homology"/>
<dbReference type="Gene3D" id="3.40.220.10">
    <property type="entry name" value="Leucine Aminopeptidase, subunit E, domain 1"/>
    <property type="match status" value="1"/>
</dbReference>
<dbReference type="RefSeq" id="XP_003837559.1">
    <property type="nucleotide sequence ID" value="XM_003837511.1"/>
</dbReference>
<dbReference type="eggNOG" id="ENOG502S60W">
    <property type="taxonomic scope" value="Eukaryota"/>
</dbReference>
<dbReference type="InterPro" id="IPR043472">
    <property type="entry name" value="Macro_dom-like"/>
</dbReference>
<dbReference type="SUPFAM" id="SSF52949">
    <property type="entry name" value="Macro domain-like"/>
    <property type="match status" value="1"/>
</dbReference>
<dbReference type="InParanoid" id="E4ZQW4"/>
<evidence type="ECO:0000259" key="8">
    <source>
        <dbReference type="SMART" id="SM00506"/>
    </source>
</evidence>
<sequence length="418" mass="46141">MSVSSPLQTSSSSPAHNNLDNSLDNYRSMATDTTTASTSHEPTMMTPATTSSSIPGPANSQASLIALGASPPVPPSTSQQPRAGVSTTTPLTEPTLSPSLSISFKTWKPPRLDSTRFEKGWLDHKFQAMESTRSRPIGRNIRLEYHSGDIFAAPPRTLLIHACNALGKWGAGIAVEFKRRYPRAFAIYNRYCTLTWNPKAKHVPSGSALLIPPVDSQGHWIGCLFTSKCVGKKKDREDEIVSNTVSAVQDLLQLVENVDGEAEHGQVTEIGHLRMCKINSGKFGVDWQASSHAIGRTTCLPNWRDSIEVWVREGEEDDQHDTTVHAKGGDTWVYNRKSGFQTLIEGRQAEDSNSVSQEVQTGKSQPINQEDPNSTIKRVGFSEQRGPNEQRQKKRPPIDETKQLDKEQGKRLCLRKSL</sequence>
<dbReference type="Pfam" id="PF01661">
    <property type="entry name" value="Macro"/>
    <property type="match status" value="1"/>
</dbReference>
<feature type="compositionally biased region" description="Low complexity" evidence="7">
    <location>
        <begin position="1"/>
        <end position="13"/>
    </location>
</feature>